<dbReference type="OrthoDB" id="9808651at2"/>
<dbReference type="InterPro" id="IPR020843">
    <property type="entry name" value="ER"/>
</dbReference>
<dbReference type="Gene3D" id="3.40.50.720">
    <property type="entry name" value="NAD(P)-binding Rossmann-like Domain"/>
    <property type="match status" value="1"/>
</dbReference>
<sequence length="385" mass="42626">MENNIMKAMVLVGHGGIDKLIYKDVEIPTPKKGEVLIKVTATAKNNTDRKAREGLYPVDDNNKEEVTSFNMTGDNTFTFPRIQGADIVGVVEKVADDVDKNLIGQRGLVDFNIYLSQNPDLNLIPDYYGHGADGGYAEYVVVPSENFYAIPNKNLDDAQLASLGMCSYQTGFRMLNASRVKAGDKVLISGASGGVGTALIQMCKVLGAIPYALSSKDKEEELLALGAQKVIDRGELSTLKQRILEATKGENIDAVMDLVGGEYTNIFIDTMIIDMKKRDDYPRLSIAGASSHNITEVLWSKIYLYQVEIHGVSHGTKNEAKQLMQWIKEEKLKPILHATFKLSNLHEAEKYFVSRGKGYLGKIVIVPDSQWEEHGAKYSLKIENE</sequence>
<keyword evidence="5" id="KW-0694">RNA-binding</keyword>
<dbReference type="Pfam" id="PF08240">
    <property type="entry name" value="ADH_N"/>
    <property type="match status" value="1"/>
</dbReference>
<dbReference type="PANTHER" id="PTHR44154:SF1">
    <property type="entry name" value="QUINONE OXIDOREDUCTASE"/>
    <property type="match status" value="1"/>
</dbReference>
<dbReference type="Pfam" id="PF00107">
    <property type="entry name" value="ADH_zinc_N"/>
    <property type="match status" value="1"/>
</dbReference>
<gene>
    <name evidence="8" type="ordered locus">Arnit_1216</name>
</gene>
<keyword evidence="3" id="KW-0963">Cytoplasm</keyword>
<dbReference type="InterPro" id="IPR013154">
    <property type="entry name" value="ADH-like_N"/>
</dbReference>
<reference evidence="8 9" key="1">
    <citation type="journal article" date="2010" name="Stand. Genomic Sci.">
        <title>Complete genome sequence of Arcobacter nitrofigilis type strain (CI).</title>
        <authorList>
            <person name="Pati A."/>
            <person name="Gronow S."/>
            <person name="Lapidus A."/>
            <person name="Copeland A."/>
            <person name="Glavina Del Rio T."/>
            <person name="Nolan M."/>
            <person name="Lucas S."/>
            <person name="Tice H."/>
            <person name="Cheng J.F."/>
            <person name="Han C."/>
            <person name="Chertkov O."/>
            <person name="Bruce D."/>
            <person name="Tapia R."/>
            <person name="Goodwin L."/>
            <person name="Pitluck S."/>
            <person name="Liolios K."/>
            <person name="Ivanova N."/>
            <person name="Mavromatis K."/>
            <person name="Chen A."/>
            <person name="Palaniappan K."/>
            <person name="Land M."/>
            <person name="Hauser L."/>
            <person name="Chang Y.J."/>
            <person name="Jeffries C.D."/>
            <person name="Detter J.C."/>
            <person name="Rohde M."/>
            <person name="Goker M."/>
            <person name="Bristow J."/>
            <person name="Eisen J.A."/>
            <person name="Markowitz V."/>
            <person name="Hugenholtz P."/>
            <person name="Klenk H.P."/>
            <person name="Kyrpides N.C."/>
        </authorList>
    </citation>
    <scope>NUCLEOTIDE SEQUENCE [LARGE SCALE GENOMIC DNA]</scope>
    <source>
        <strain evidence="9">ATCC 33309 / DSM 7299 / CCUG 15893 / LMG 7604 / NCTC 12251 / CI</strain>
    </source>
</reference>
<dbReference type="AlphaFoldDB" id="D5V4H0"/>
<evidence type="ECO:0000256" key="4">
    <source>
        <dbReference type="ARBA" id="ARBA00022857"/>
    </source>
</evidence>
<name>D5V4H0_ARCNC</name>
<dbReference type="PANTHER" id="PTHR44154">
    <property type="entry name" value="QUINONE OXIDOREDUCTASE"/>
    <property type="match status" value="1"/>
</dbReference>
<keyword evidence="4" id="KW-0521">NADP</keyword>
<dbReference type="SMART" id="SM00829">
    <property type="entry name" value="PKS_ER"/>
    <property type="match status" value="1"/>
</dbReference>
<dbReference type="STRING" id="572480.Arnit_1216"/>
<feature type="domain" description="Enoyl reductase (ER)" evidence="7">
    <location>
        <begin position="15"/>
        <end position="365"/>
    </location>
</feature>
<evidence type="ECO:0000256" key="3">
    <source>
        <dbReference type="ARBA" id="ARBA00022490"/>
    </source>
</evidence>
<dbReference type="GO" id="GO:0008270">
    <property type="term" value="F:zinc ion binding"/>
    <property type="evidence" value="ECO:0007669"/>
    <property type="project" value="InterPro"/>
</dbReference>
<dbReference type="Gene3D" id="3.90.180.10">
    <property type="entry name" value="Medium-chain alcohol dehydrogenases, catalytic domain"/>
    <property type="match status" value="1"/>
</dbReference>
<dbReference type="SUPFAM" id="SSF50129">
    <property type="entry name" value="GroES-like"/>
    <property type="match status" value="1"/>
</dbReference>
<evidence type="ECO:0000256" key="5">
    <source>
        <dbReference type="ARBA" id="ARBA00022884"/>
    </source>
</evidence>
<dbReference type="SUPFAM" id="SSF51735">
    <property type="entry name" value="NAD(P)-binding Rossmann-fold domains"/>
    <property type="match status" value="1"/>
</dbReference>
<dbReference type="GO" id="GO:0016491">
    <property type="term" value="F:oxidoreductase activity"/>
    <property type="evidence" value="ECO:0007669"/>
    <property type="project" value="InterPro"/>
</dbReference>
<dbReference type="InterPro" id="IPR036291">
    <property type="entry name" value="NAD(P)-bd_dom_sf"/>
</dbReference>
<evidence type="ECO:0000256" key="1">
    <source>
        <dbReference type="ARBA" id="ARBA00004496"/>
    </source>
</evidence>
<organism evidence="8 9">
    <name type="scientific">Arcobacter nitrofigilis (strain ATCC 33309 / DSM 7299 / CCUG 15893 / LMG 7604 / NCTC 12251 / CI)</name>
    <name type="common">Campylobacter nitrofigilis</name>
    <dbReference type="NCBI Taxonomy" id="572480"/>
    <lineage>
        <taxon>Bacteria</taxon>
        <taxon>Pseudomonadati</taxon>
        <taxon>Campylobacterota</taxon>
        <taxon>Epsilonproteobacteria</taxon>
        <taxon>Campylobacterales</taxon>
        <taxon>Arcobacteraceae</taxon>
        <taxon>Arcobacter</taxon>
    </lineage>
</organism>
<evidence type="ECO:0000256" key="6">
    <source>
        <dbReference type="ARBA" id="ARBA00022990"/>
    </source>
</evidence>
<dbReference type="InterPro" id="IPR011032">
    <property type="entry name" value="GroES-like_sf"/>
</dbReference>
<dbReference type="GO" id="GO:0005737">
    <property type="term" value="C:cytoplasm"/>
    <property type="evidence" value="ECO:0007669"/>
    <property type="project" value="UniProtKB-SubCell"/>
</dbReference>
<comment type="subcellular location">
    <subcellularLocation>
        <location evidence="1">Cytoplasm</location>
    </subcellularLocation>
</comment>
<dbReference type="eggNOG" id="COG0604">
    <property type="taxonomic scope" value="Bacteria"/>
</dbReference>
<dbReference type="HOGENOM" id="CLU_026673_3_4_7"/>
<protein>
    <submittedName>
        <fullName evidence="8">Alcohol dehydrogenase zinc-binding domain protein</fullName>
    </submittedName>
</protein>
<accession>D5V4H0</accession>
<evidence type="ECO:0000259" key="7">
    <source>
        <dbReference type="SMART" id="SM00829"/>
    </source>
</evidence>
<dbReference type="RefSeq" id="WP_013135020.1">
    <property type="nucleotide sequence ID" value="NC_014166.1"/>
</dbReference>
<dbReference type="EMBL" id="CP001999">
    <property type="protein sequence ID" value="ADG92875.1"/>
    <property type="molecule type" value="Genomic_DNA"/>
</dbReference>
<dbReference type="PROSITE" id="PS01162">
    <property type="entry name" value="QOR_ZETA_CRYSTAL"/>
    <property type="match status" value="1"/>
</dbReference>
<keyword evidence="6" id="KW-0007">Acetylation</keyword>
<dbReference type="KEGG" id="ant:Arnit_1216"/>
<comment type="subunit">
    <text evidence="2">Homotetramer.</text>
</comment>
<dbReference type="Proteomes" id="UP000000939">
    <property type="component" value="Chromosome"/>
</dbReference>
<dbReference type="GO" id="GO:0003723">
    <property type="term" value="F:RNA binding"/>
    <property type="evidence" value="ECO:0007669"/>
    <property type="project" value="UniProtKB-KW"/>
</dbReference>
<evidence type="ECO:0000313" key="9">
    <source>
        <dbReference type="Proteomes" id="UP000000939"/>
    </source>
</evidence>
<dbReference type="InterPro" id="IPR002364">
    <property type="entry name" value="Quin_OxRdtase/zeta-crystal_CS"/>
</dbReference>
<dbReference type="InterPro" id="IPR051603">
    <property type="entry name" value="Zinc-ADH_QOR/CCCR"/>
</dbReference>
<proteinExistence type="predicted"/>
<keyword evidence="9" id="KW-1185">Reference proteome</keyword>
<dbReference type="InterPro" id="IPR013149">
    <property type="entry name" value="ADH-like_C"/>
</dbReference>
<evidence type="ECO:0000256" key="2">
    <source>
        <dbReference type="ARBA" id="ARBA00011881"/>
    </source>
</evidence>
<evidence type="ECO:0000313" key="8">
    <source>
        <dbReference type="EMBL" id="ADG92875.1"/>
    </source>
</evidence>